<proteinExistence type="predicted"/>
<organism evidence="1 2">
    <name type="scientific">Rhodonellum psychrophilum GCM71 = DSM 17998</name>
    <dbReference type="NCBI Taxonomy" id="1123057"/>
    <lineage>
        <taxon>Bacteria</taxon>
        <taxon>Pseudomonadati</taxon>
        <taxon>Bacteroidota</taxon>
        <taxon>Cytophagia</taxon>
        <taxon>Cytophagales</taxon>
        <taxon>Cytophagaceae</taxon>
        <taxon>Rhodonellum</taxon>
    </lineage>
</organism>
<name>U5C0N6_9BACT</name>
<accession>U5C0N6</accession>
<reference evidence="1 2" key="1">
    <citation type="journal article" date="2013" name="Genome Announc.">
        <title>Draft Genome Sequence of the Psychrophilic and Alkaliphilic Rhodonellum psychrophilum Strain GCM71T.</title>
        <authorList>
            <person name="Hauptmann A.L."/>
            <person name="Glaring M.A."/>
            <person name="Hallin P.F."/>
            <person name="Prieme A."/>
            <person name="Stougaard P."/>
        </authorList>
    </citation>
    <scope>NUCLEOTIDE SEQUENCE [LARGE SCALE GENOMIC DNA]</scope>
    <source>
        <strain evidence="1 2">GCM71</strain>
    </source>
</reference>
<keyword evidence="2" id="KW-1185">Reference proteome</keyword>
<dbReference type="AlphaFoldDB" id="U5C0N6"/>
<evidence type="ECO:0000313" key="2">
    <source>
        <dbReference type="Proteomes" id="UP000016843"/>
    </source>
</evidence>
<comment type="caution">
    <text evidence="1">The sequence shown here is derived from an EMBL/GenBank/DDBJ whole genome shotgun (WGS) entry which is preliminary data.</text>
</comment>
<gene>
    <name evidence="1" type="ORF">P872_16020</name>
</gene>
<protein>
    <submittedName>
        <fullName evidence="1">Uncharacterized protein</fullName>
    </submittedName>
</protein>
<dbReference type="EMBL" id="AWXR01000014">
    <property type="protein sequence ID" value="ERM83349.1"/>
    <property type="molecule type" value="Genomic_DNA"/>
</dbReference>
<dbReference type="Proteomes" id="UP000016843">
    <property type="component" value="Unassembled WGS sequence"/>
</dbReference>
<evidence type="ECO:0000313" key="1">
    <source>
        <dbReference type="EMBL" id="ERM83349.1"/>
    </source>
</evidence>
<sequence length="50" mass="6171">MSVRIGVFIGNIKFFKRSFGDKGHTQIFWKMFDSFFYFSFNNFQYLEIQR</sequence>